<protein>
    <submittedName>
        <fullName evidence="2">Transmembrane protein, putative</fullName>
    </submittedName>
</protein>
<name>I7MLC9_TETTS</name>
<keyword evidence="3" id="KW-1185">Reference proteome</keyword>
<dbReference type="OrthoDB" id="284528at2759"/>
<dbReference type="EMBL" id="GG662556">
    <property type="protein sequence ID" value="EAS01772.2"/>
    <property type="molecule type" value="Genomic_DNA"/>
</dbReference>
<organism evidence="2 3">
    <name type="scientific">Tetrahymena thermophila (strain SB210)</name>
    <dbReference type="NCBI Taxonomy" id="312017"/>
    <lineage>
        <taxon>Eukaryota</taxon>
        <taxon>Sar</taxon>
        <taxon>Alveolata</taxon>
        <taxon>Ciliophora</taxon>
        <taxon>Intramacronucleata</taxon>
        <taxon>Oligohymenophorea</taxon>
        <taxon>Hymenostomatida</taxon>
        <taxon>Tetrahymenina</taxon>
        <taxon>Tetrahymenidae</taxon>
        <taxon>Tetrahymena</taxon>
    </lineage>
</organism>
<feature type="transmembrane region" description="Helical" evidence="1">
    <location>
        <begin position="151"/>
        <end position="171"/>
    </location>
</feature>
<proteinExistence type="predicted"/>
<dbReference type="RefSeq" id="XP_001022017.2">
    <property type="nucleotide sequence ID" value="XM_001022017.2"/>
</dbReference>
<dbReference type="KEGG" id="tet:TTHERM_00564180"/>
<feature type="transmembrane region" description="Helical" evidence="1">
    <location>
        <begin position="277"/>
        <end position="301"/>
    </location>
</feature>
<dbReference type="InParanoid" id="I7MLC9"/>
<feature type="transmembrane region" description="Helical" evidence="1">
    <location>
        <begin position="235"/>
        <end position="257"/>
    </location>
</feature>
<feature type="transmembrane region" description="Helical" evidence="1">
    <location>
        <begin position="428"/>
        <end position="453"/>
    </location>
</feature>
<accession>I7MLC9</accession>
<feature type="transmembrane region" description="Helical" evidence="1">
    <location>
        <begin position="201"/>
        <end position="223"/>
    </location>
</feature>
<feature type="transmembrane region" description="Helical" evidence="1">
    <location>
        <begin position="70"/>
        <end position="88"/>
    </location>
</feature>
<keyword evidence="1 2" id="KW-0812">Transmembrane</keyword>
<reference evidence="3" key="1">
    <citation type="journal article" date="2006" name="PLoS Biol.">
        <title>Macronuclear genome sequence of the ciliate Tetrahymena thermophila, a model eukaryote.</title>
        <authorList>
            <person name="Eisen J.A."/>
            <person name="Coyne R.S."/>
            <person name="Wu M."/>
            <person name="Wu D."/>
            <person name="Thiagarajan M."/>
            <person name="Wortman J.R."/>
            <person name="Badger J.H."/>
            <person name="Ren Q."/>
            <person name="Amedeo P."/>
            <person name="Jones K.M."/>
            <person name="Tallon L.J."/>
            <person name="Delcher A.L."/>
            <person name="Salzberg S.L."/>
            <person name="Silva J.C."/>
            <person name="Haas B.J."/>
            <person name="Majoros W.H."/>
            <person name="Farzad M."/>
            <person name="Carlton J.M."/>
            <person name="Smith R.K. Jr."/>
            <person name="Garg J."/>
            <person name="Pearlman R.E."/>
            <person name="Karrer K.M."/>
            <person name="Sun L."/>
            <person name="Manning G."/>
            <person name="Elde N.C."/>
            <person name="Turkewitz A.P."/>
            <person name="Asai D.J."/>
            <person name="Wilkes D.E."/>
            <person name="Wang Y."/>
            <person name="Cai H."/>
            <person name="Collins K."/>
            <person name="Stewart B.A."/>
            <person name="Lee S.R."/>
            <person name="Wilamowska K."/>
            <person name="Weinberg Z."/>
            <person name="Ruzzo W.L."/>
            <person name="Wloga D."/>
            <person name="Gaertig J."/>
            <person name="Frankel J."/>
            <person name="Tsao C.-C."/>
            <person name="Gorovsky M.A."/>
            <person name="Keeling P.J."/>
            <person name="Waller R.F."/>
            <person name="Patron N.J."/>
            <person name="Cherry J.M."/>
            <person name="Stover N.A."/>
            <person name="Krieger C.J."/>
            <person name="del Toro C."/>
            <person name="Ryder H.F."/>
            <person name="Williamson S.C."/>
            <person name="Barbeau R.A."/>
            <person name="Hamilton E.P."/>
            <person name="Orias E."/>
        </authorList>
    </citation>
    <scope>NUCLEOTIDE SEQUENCE [LARGE SCALE GENOMIC DNA]</scope>
    <source>
        <strain evidence="3">SB210</strain>
    </source>
</reference>
<feature type="transmembrane region" description="Helical" evidence="1">
    <location>
        <begin position="313"/>
        <end position="336"/>
    </location>
</feature>
<keyword evidence="1" id="KW-1133">Transmembrane helix</keyword>
<evidence type="ECO:0000313" key="3">
    <source>
        <dbReference type="Proteomes" id="UP000009168"/>
    </source>
</evidence>
<feature type="transmembrane region" description="Helical" evidence="1">
    <location>
        <begin position="473"/>
        <end position="494"/>
    </location>
</feature>
<dbReference type="GeneID" id="7842534"/>
<keyword evidence="1" id="KW-0472">Membrane</keyword>
<feature type="transmembrane region" description="Helical" evidence="1">
    <location>
        <begin position="37"/>
        <end position="58"/>
    </location>
</feature>
<gene>
    <name evidence="2" type="ORF">TTHERM_00564180</name>
</gene>
<evidence type="ECO:0000256" key="1">
    <source>
        <dbReference type="SAM" id="Phobius"/>
    </source>
</evidence>
<dbReference type="Proteomes" id="UP000009168">
    <property type="component" value="Unassembled WGS sequence"/>
</dbReference>
<dbReference type="AlphaFoldDB" id="I7MLC9"/>
<sequence>MNFSIDKTQDFNNTQSKSKNNKRVYRQKLSISDRIHCFDYISWSALVLVFTSIWQIAIPFSWVDAGTEKWLGIVSIFTLIYSFVLLAWSKHNHSTHKEFYAKSLLHQRFKGQNSNPTSIQELIRPSTLLDFQDLDNLDEDESDIEISGISFAKFSFILCLILIIFLSGLLVGNEIFEGYFKAIEEANNLFSGENDSQKMTYVLLLSQTLCTLLSIINFLYIVYEITRLCLYPFDFSSNVNFFFCTFCCVSNVCFLFHMYLQDYIKVKKVETLQHQGLITQIGIISFISGLSTFFLMFYNFFNTRSKKPNQSYYVWFTVIYFVVGGILFAQSLIIYMDVKNSYIHLNGNCIQDVRDYSKTFLESIGCPQKYFQTKYFKNEIYDMNCKEENIGLVWEDDLLKEISQKKNNRSCLNVSCCKLIGQFDAVQFWTFLILSTILCSNSMVLFFFCLILYTYKDKQVIRLTTKTLSSSRFAVFVLFILIFVSVSSLAYIFVDLQDYTVPPKRPEISFSKNSTNLSSHNQIFTKFYDLSRNQQNQLALNLSQNGSKKQVYQDIIPQSKIKGCRNVINYLESKIEFKINESQQCKNTTQSCNVNQGYQVCLNGTKGSFSVSPTFLSKTVRINNFKIWDPYRIIKGKEGQILEDSICFSAIQKDCNKFLTNHLYFCVNENIQDSDIKGMVQLQSILEISLKFPSISDGVSILNRQEIELEEKENEILKKQLVFNHHEKKKDEKKETKKKDLITIYQQGDKDWINLVITTFGAENGNILNESEILVYPEAYDCEQINYKLNFPIRKQITDANGQSIIYNLPWGQTYAIHYHHDDYLMNCIVVNSESVSRGSSFPIQAPLAYKFKDRETFKILLSWSTPILSLRISGTFNFGNQLQCQAGFYQPECGGMKSYNSQKFPSQVITLDDIGQFEYLFYVEHLQEYINLRNIQDFEEFDLMNEDKQHLKMLNQLFYQSNATVKIYVKERPQPVSEYKIPPFQMSQLTRKRHPIWLTLCLDGKVGPISQTPLNKYWEKVDQPLNYWQSQKGSQSLPDSSICRKFYESKQKKL</sequence>
<evidence type="ECO:0000313" key="2">
    <source>
        <dbReference type="EMBL" id="EAS01772.2"/>
    </source>
</evidence>